<evidence type="ECO:0000313" key="1">
    <source>
        <dbReference type="EMBL" id="OLF08067.1"/>
    </source>
</evidence>
<reference evidence="1 2" key="1">
    <citation type="submission" date="2016-12" db="EMBL/GenBank/DDBJ databases">
        <title>The draft genome sequence of Actinophytocola xinjiangensis.</title>
        <authorList>
            <person name="Wang W."/>
            <person name="Yuan L."/>
        </authorList>
    </citation>
    <scope>NUCLEOTIDE SEQUENCE [LARGE SCALE GENOMIC DNA]</scope>
    <source>
        <strain evidence="1 2">CGMCC 4.4663</strain>
    </source>
</reference>
<keyword evidence="2" id="KW-1185">Reference proteome</keyword>
<dbReference type="OrthoDB" id="3593544at2"/>
<sequence length="383" mass="41767">MPDYGYTYEIDSALEHFELTLRERWYQVVKESVFNQVDIPAPLSGLPGSLPEYRTAEMFAHINYGQVVGGCAYVNWIDAGAQGSPGSISCEGKIRESYHYDLETIEYQGVETEVPEYTRCVLGDLLGAVEQWCWNDRKLISDALPPFATHNLTALEDARNALVSMAGDFGATPDAGGAGADDALVTGLTLTNTVDLLFVDRDRDKDWMAEWTGAAADRAANGIFASTKPTLFNHAIIANGLGTLINERATIIHTYQQNSLSLVRSATAALDQTTTTTSDHTNEWKAVQGLGMALSIVPVTAPYGAVISLVGWLGEQFLKETRSVSFSFTPHEVARNLHDAVVEMDGALTGSEAAYTQDVLEFRTALNAVSSTFLELYDISENR</sequence>
<dbReference type="AlphaFoldDB" id="A0A7Z0WII9"/>
<comment type="caution">
    <text evidence="1">The sequence shown here is derived from an EMBL/GenBank/DDBJ whole genome shotgun (WGS) entry which is preliminary data.</text>
</comment>
<gene>
    <name evidence="1" type="ORF">BLA60_24680</name>
</gene>
<organism evidence="1 2">
    <name type="scientific">Actinophytocola xinjiangensis</name>
    <dbReference type="NCBI Taxonomy" id="485602"/>
    <lineage>
        <taxon>Bacteria</taxon>
        <taxon>Bacillati</taxon>
        <taxon>Actinomycetota</taxon>
        <taxon>Actinomycetes</taxon>
        <taxon>Pseudonocardiales</taxon>
        <taxon>Pseudonocardiaceae</taxon>
    </lineage>
</organism>
<dbReference type="RefSeq" id="WP_075135370.1">
    <property type="nucleotide sequence ID" value="NZ_MSIF01000013.1"/>
</dbReference>
<accession>A0A7Z0WII9</accession>
<dbReference type="EMBL" id="MSIF01000013">
    <property type="protein sequence ID" value="OLF08067.1"/>
    <property type="molecule type" value="Genomic_DNA"/>
</dbReference>
<protein>
    <submittedName>
        <fullName evidence="1">Uncharacterized protein</fullName>
    </submittedName>
</protein>
<proteinExistence type="predicted"/>
<evidence type="ECO:0000313" key="2">
    <source>
        <dbReference type="Proteomes" id="UP000185696"/>
    </source>
</evidence>
<name>A0A7Z0WII9_9PSEU</name>
<dbReference type="Proteomes" id="UP000185696">
    <property type="component" value="Unassembled WGS sequence"/>
</dbReference>